<keyword evidence="3" id="KW-1185">Reference proteome</keyword>
<dbReference type="Proteomes" id="UP000199109">
    <property type="component" value="Unassembled WGS sequence"/>
</dbReference>
<keyword evidence="1" id="KW-1133">Transmembrane helix</keyword>
<keyword evidence="1" id="KW-0812">Transmembrane</keyword>
<organism evidence="2 3">
    <name type="scientific">Pricia antarctica</name>
    <dbReference type="NCBI Taxonomy" id="641691"/>
    <lineage>
        <taxon>Bacteria</taxon>
        <taxon>Pseudomonadati</taxon>
        <taxon>Bacteroidota</taxon>
        <taxon>Flavobacteriia</taxon>
        <taxon>Flavobacteriales</taxon>
        <taxon>Flavobacteriaceae</taxon>
        <taxon>Pricia</taxon>
    </lineage>
</organism>
<gene>
    <name evidence="2" type="ORF">SAMN05421636_106340</name>
</gene>
<feature type="transmembrane region" description="Helical" evidence="1">
    <location>
        <begin position="15"/>
        <end position="32"/>
    </location>
</feature>
<accession>A0A1G7EWE8</accession>
<dbReference type="EMBL" id="FNAO01000006">
    <property type="protein sequence ID" value="SDE67766.1"/>
    <property type="molecule type" value="Genomic_DNA"/>
</dbReference>
<reference evidence="2 3" key="1">
    <citation type="submission" date="2016-10" db="EMBL/GenBank/DDBJ databases">
        <authorList>
            <person name="de Groot N.N."/>
        </authorList>
    </citation>
    <scope>NUCLEOTIDE SEQUENCE [LARGE SCALE GENOMIC DNA]</scope>
    <source>
        <strain evidence="2 3">DSM 23421</strain>
    </source>
</reference>
<evidence type="ECO:0000256" key="1">
    <source>
        <dbReference type="SAM" id="Phobius"/>
    </source>
</evidence>
<dbReference type="STRING" id="641691.SAMN05421636_106340"/>
<proteinExistence type="predicted"/>
<protein>
    <submittedName>
        <fullName evidence="2">Uncharacterized protein</fullName>
    </submittedName>
</protein>
<evidence type="ECO:0000313" key="3">
    <source>
        <dbReference type="Proteomes" id="UP000199109"/>
    </source>
</evidence>
<name>A0A1G7EWE8_9FLAO</name>
<sequence>MDIGSSNMVKKKGKINRLSIFFLAFLFTYLPIQESKSPPTDFDQLTFFLTDK</sequence>
<keyword evidence="1" id="KW-0472">Membrane</keyword>
<dbReference type="AlphaFoldDB" id="A0A1G7EWE8"/>
<evidence type="ECO:0000313" key="2">
    <source>
        <dbReference type="EMBL" id="SDE67766.1"/>
    </source>
</evidence>